<evidence type="ECO:0000313" key="4">
    <source>
        <dbReference type="Proteomes" id="UP000030671"/>
    </source>
</evidence>
<keyword evidence="4" id="KW-1185">Reference proteome</keyword>
<reference evidence="3 4" key="1">
    <citation type="journal article" date="2012" name="New Phytol.">
        <title>Insight into trade-off between wood decay and parasitism from the genome of a fungal forest pathogen.</title>
        <authorList>
            <person name="Olson A."/>
            <person name="Aerts A."/>
            <person name="Asiegbu F."/>
            <person name="Belbahri L."/>
            <person name="Bouzid O."/>
            <person name="Broberg A."/>
            <person name="Canback B."/>
            <person name="Coutinho P.M."/>
            <person name="Cullen D."/>
            <person name="Dalman K."/>
            <person name="Deflorio G."/>
            <person name="van Diepen L.T."/>
            <person name="Dunand C."/>
            <person name="Duplessis S."/>
            <person name="Durling M."/>
            <person name="Gonthier P."/>
            <person name="Grimwood J."/>
            <person name="Fossdal C.G."/>
            <person name="Hansson D."/>
            <person name="Henrissat B."/>
            <person name="Hietala A."/>
            <person name="Himmelstrand K."/>
            <person name="Hoffmeister D."/>
            <person name="Hogberg N."/>
            <person name="James T.Y."/>
            <person name="Karlsson M."/>
            <person name="Kohler A."/>
            <person name="Kues U."/>
            <person name="Lee Y.H."/>
            <person name="Lin Y.C."/>
            <person name="Lind M."/>
            <person name="Lindquist E."/>
            <person name="Lombard V."/>
            <person name="Lucas S."/>
            <person name="Lunden K."/>
            <person name="Morin E."/>
            <person name="Murat C."/>
            <person name="Park J."/>
            <person name="Raffaello T."/>
            <person name="Rouze P."/>
            <person name="Salamov A."/>
            <person name="Schmutz J."/>
            <person name="Solheim H."/>
            <person name="Stahlberg J."/>
            <person name="Velez H."/>
            <person name="de Vries R.P."/>
            <person name="Wiebenga A."/>
            <person name="Woodward S."/>
            <person name="Yakovlev I."/>
            <person name="Garbelotto M."/>
            <person name="Martin F."/>
            <person name="Grigoriev I.V."/>
            <person name="Stenlid J."/>
        </authorList>
    </citation>
    <scope>NUCLEOTIDE SEQUENCE [LARGE SCALE GENOMIC DNA]</scope>
    <source>
        <strain evidence="3 4">TC 32-1</strain>
    </source>
</reference>
<dbReference type="AlphaFoldDB" id="W4JS91"/>
<feature type="region of interest" description="Disordered" evidence="2">
    <location>
        <begin position="184"/>
        <end position="322"/>
    </location>
</feature>
<name>W4JS91_HETIT</name>
<evidence type="ECO:0000256" key="2">
    <source>
        <dbReference type="SAM" id="MobiDB-lite"/>
    </source>
</evidence>
<dbReference type="KEGG" id="hir:HETIRDRAFT_105893"/>
<feature type="compositionally biased region" description="Low complexity" evidence="2">
    <location>
        <begin position="190"/>
        <end position="206"/>
    </location>
</feature>
<feature type="region of interest" description="Disordered" evidence="2">
    <location>
        <begin position="1"/>
        <end position="58"/>
    </location>
</feature>
<dbReference type="GeneID" id="20666111"/>
<dbReference type="InParanoid" id="W4JS91"/>
<dbReference type="Proteomes" id="UP000030671">
    <property type="component" value="Unassembled WGS sequence"/>
</dbReference>
<evidence type="ECO:0000256" key="1">
    <source>
        <dbReference type="SAM" id="Coils"/>
    </source>
</evidence>
<feature type="compositionally biased region" description="Low complexity" evidence="2">
    <location>
        <begin position="292"/>
        <end position="301"/>
    </location>
</feature>
<feature type="compositionally biased region" description="Pro residues" evidence="2">
    <location>
        <begin position="225"/>
        <end position="241"/>
    </location>
</feature>
<gene>
    <name evidence="3" type="primary">lep7</name>
    <name evidence="3" type="ORF">HETIRDRAFT_105893</name>
</gene>
<dbReference type="HOGENOM" id="CLU_600010_0_0_1"/>
<protein>
    <submittedName>
        <fullName evidence="3">Lignin medium expressed protein 7</fullName>
    </submittedName>
</protein>
<feature type="region of interest" description="Disordered" evidence="2">
    <location>
        <begin position="107"/>
        <end position="131"/>
    </location>
</feature>
<keyword evidence="1" id="KW-0175">Coiled coil</keyword>
<feature type="compositionally biased region" description="Basic and acidic residues" evidence="2">
    <location>
        <begin position="307"/>
        <end position="322"/>
    </location>
</feature>
<sequence length="456" mass="50216">MSSDPSGSFTPVDFESKTFSGTGIEAGPGWDTSGTVSYNLPSDLALPPPEVPSLGSGHNEHTLANWPFDAFSTEKATYKSSMDPPPPPFIFPNDSSSWYRETVNFPSASSSPMHGGATGSSTPYDSDVSSLEALPLPPFRAFPSYPPLEPSSTADSRFSHAESYMRATHGLEQLGIGSASAATVNDKYGYAPPSASERASSSYFRSHTASAPYDPIYLDSSVPPQDGPPLPKREPTQPPASPIEYKFTREWTAPPVEMPSNDHREVQSAPPETVVSRRKGKRKAEDLDESGDAAASGPSSAMLADPKALREVKAERARVRRSGEKRSVDALREALAEFLSAKQVTGHVTKQKLEAYAVEYIQYLRQANLAWETEKAYREKFLRDALSGFLPPGLEQSLDEFAADLIKRQRREIDELREQLLDQRILNQDPQDAESVRDTILRYRGRIMELQERLGR</sequence>
<feature type="coiled-coil region" evidence="1">
    <location>
        <begin position="399"/>
        <end position="453"/>
    </location>
</feature>
<evidence type="ECO:0000313" key="3">
    <source>
        <dbReference type="EMBL" id="ETW76408.1"/>
    </source>
</evidence>
<dbReference type="EMBL" id="KI925464">
    <property type="protein sequence ID" value="ETW76408.1"/>
    <property type="molecule type" value="Genomic_DNA"/>
</dbReference>
<dbReference type="RefSeq" id="XP_009551321.1">
    <property type="nucleotide sequence ID" value="XM_009553026.1"/>
</dbReference>
<organism evidence="3 4">
    <name type="scientific">Heterobasidion irregulare (strain TC 32-1)</name>
    <dbReference type="NCBI Taxonomy" id="747525"/>
    <lineage>
        <taxon>Eukaryota</taxon>
        <taxon>Fungi</taxon>
        <taxon>Dikarya</taxon>
        <taxon>Basidiomycota</taxon>
        <taxon>Agaricomycotina</taxon>
        <taxon>Agaricomycetes</taxon>
        <taxon>Russulales</taxon>
        <taxon>Bondarzewiaceae</taxon>
        <taxon>Heterobasidion</taxon>
        <taxon>Heterobasidion annosum species complex</taxon>
    </lineage>
</organism>
<proteinExistence type="predicted"/>
<feature type="compositionally biased region" description="Polar residues" evidence="2">
    <location>
        <begin position="119"/>
        <end position="129"/>
    </location>
</feature>
<accession>W4JS91</accession>